<proteinExistence type="predicted"/>
<dbReference type="Proteomes" id="UP000499080">
    <property type="component" value="Unassembled WGS sequence"/>
</dbReference>
<reference evidence="1 2" key="1">
    <citation type="journal article" date="2019" name="Sci. Rep.">
        <title>Orb-weaving spider Araneus ventricosus genome elucidates the spidroin gene catalogue.</title>
        <authorList>
            <person name="Kono N."/>
            <person name="Nakamura H."/>
            <person name="Ohtoshi R."/>
            <person name="Moran D.A.P."/>
            <person name="Shinohara A."/>
            <person name="Yoshida Y."/>
            <person name="Fujiwara M."/>
            <person name="Mori M."/>
            <person name="Tomita M."/>
            <person name="Arakawa K."/>
        </authorList>
    </citation>
    <scope>NUCLEOTIDE SEQUENCE [LARGE SCALE GENOMIC DNA]</scope>
</reference>
<keyword evidence="2" id="KW-1185">Reference proteome</keyword>
<evidence type="ECO:0000313" key="1">
    <source>
        <dbReference type="EMBL" id="GBO10175.1"/>
    </source>
</evidence>
<dbReference type="AlphaFoldDB" id="A0A4Y2UAZ9"/>
<dbReference type="EMBL" id="BGPR01035367">
    <property type="protein sequence ID" value="GBO10175.1"/>
    <property type="molecule type" value="Genomic_DNA"/>
</dbReference>
<evidence type="ECO:0000313" key="2">
    <source>
        <dbReference type="Proteomes" id="UP000499080"/>
    </source>
</evidence>
<dbReference type="Pfam" id="PF03564">
    <property type="entry name" value="DUF1759"/>
    <property type="match status" value="1"/>
</dbReference>
<protein>
    <submittedName>
        <fullName evidence="1">Uncharacterized protein</fullName>
    </submittedName>
</protein>
<name>A0A4Y2UAZ9_ARAVE</name>
<gene>
    <name evidence="1" type="ORF">AVEN_247263_1</name>
</gene>
<organism evidence="1 2">
    <name type="scientific">Araneus ventricosus</name>
    <name type="common">Orbweaver spider</name>
    <name type="synonym">Epeira ventricosa</name>
    <dbReference type="NCBI Taxonomy" id="182803"/>
    <lineage>
        <taxon>Eukaryota</taxon>
        <taxon>Metazoa</taxon>
        <taxon>Ecdysozoa</taxon>
        <taxon>Arthropoda</taxon>
        <taxon>Chelicerata</taxon>
        <taxon>Arachnida</taxon>
        <taxon>Araneae</taxon>
        <taxon>Araneomorphae</taxon>
        <taxon>Entelegynae</taxon>
        <taxon>Araneoidea</taxon>
        <taxon>Araneidae</taxon>
        <taxon>Araneus</taxon>
    </lineage>
</organism>
<accession>A0A4Y2UAZ9</accession>
<comment type="caution">
    <text evidence="1">The sequence shown here is derived from an EMBL/GenBank/DDBJ whole genome shotgun (WGS) entry which is preliminary data.</text>
</comment>
<sequence length="190" mass="21175">MAKAAKAKFSLCMKEIQRYKEQDIEVLDDPQLWKELREEFECLKSKLEDSYLACGDDSDDLYQSFIGMKDKAIDILVKIRRLMVKAQGSRESLKIEDYSKSGVSELSSLRLPRLELPTFDDDLGTWLTFREVFTATIDTNKDLSEASKFCYLIGALEGDPAKLVSGFSMSGKGSILVPPVGLGVGLASAR</sequence>
<dbReference type="InterPro" id="IPR005312">
    <property type="entry name" value="DUF1759"/>
</dbReference>